<evidence type="ECO:0000313" key="2">
    <source>
        <dbReference type="EMBL" id="REH54007.1"/>
    </source>
</evidence>
<keyword evidence="3" id="KW-1185">Reference proteome</keyword>
<dbReference type="GO" id="GO:0004181">
    <property type="term" value="F:metallocarboxypeptidase activity"/>
    <property type="evidence" value="ECO:0007669"/>
    <property type="project" value="InterPro"/>
</dbReference>
<dbReference type="AlphaFoldDB" id="A0A3E0I5U1"/>
<dbReference type="OrthoDB" id="4499135at2"/>
<keyword evidence="2" id="KW-0645">Protease</keyword>
<feature type="domain" description="Peptidase M14" evidence="1">
    <location>
        <begin position="11"/>
        <end position="100"/>
    </location>
</feature>
<name>A0A3E0I5U1_9PSEU</name>
<comment type="caution">
    <text evidence="2">The sequence shown here is derived from an EMBL/GenBank/DDBJ whole genome shotgun (WGS) entry which is preliminary data.</text>
</comment>
<dbReference type="Gene3D" id="3.40.630.10">
    <property type="entry name" value="Zn peptidases"/>
    <property type="match status" value="1"/>
</dbReference>
<dbReference type="GO" id="GO:0006508">
    <property type="term" value="P:proteolysis"/>
    <property type="evidence" value="ECO:0007669"/>
    <property type="project" value="InterPro"/>
</dbReference>
<dbReference type="RefSeq" id="WP_116173107.1">
    <property type="nucleotide sequence ID" value="NZ_CP144375.1"/>
</dbReference>
<dbReference type="GO" id="GO:0008270">
    <property type="term" value="F:zinc ion binding"/>
    <property type="evidence" value="ECO:0007669"/>
    <property type="project" value="InterPro"/>
</dbReference>
<gene>
    <name evidence="2" type="ORF">BCF44_102239</name>
</gene>
<protein>
    <submittedName>
        <fullName evidence="2">Zinc carboxypeptidase</fullName>
    </submittedName>
</protein>
<evidence type="ECO:0000259" key="1">
    <source>
        <dbReference type="Pfam" id="PF00246"/>
    </source>
</evidence>
<keyword evidence="2" id="KW-0121">Carboxypeptidase</keyword>
<proteinExistence type="predicted"/>
<dbReference type="SUPFAM" id="SSF53187">
    <property type="entry name" value="Zn-dependent exopeptidases"/>
    <property type="match status" value="1"/>
</dbReference>
<keyword evidence="2" id="KW-0378">Hydrolase</keyword>
<organism evidence="2 3">
    <name type="scientific">Kutzneria buriramensis</name>
    <dbReference type="NCBI Taxonomy" id="1045776"/>
    <lineage>
        <taxon>Bacteria</taxon>
        <taxon>Bacillati</taxon>
        <taxon>Actinomycetota</taxon>
        <taxon>Actinomycetes</taxon>
        <taxon>Pseudonocardiales</taxon>
        <taxon>Pseudonocardiaceae</taxon>
        <taxon>Kutzneria</taxon>
    </lineage>
</organism>
<dbReference type="Proteomes" id="UP000256269">
    <property type="component" value="Unassembled WGS sequence"/>
</dbReference>
<dbReference type="Pfam" id="PF00246">
    <property type="entry name" value="Peptidase_M14"/>
    <property type="match status" value="1"/>
</dbReference>
<dbReference type="EMBL" id="QUNO01000002">
    <property type="protein sequence ID" value="REH54007.1"/>
    <property type="molecule type" value="Genomic_DNA"/>
</dbReference>
<evidence type="ECO:0000313" key="3">
    <source>
        <dbReference type="Proteomes" id="UP000256269"/>
    </source>
</evidence>
<reference evidence="2 3" key="1">
    <citation type="submission" date="2018-08" db="EMBL/GenBank/DDBJ databases">
        <title>Genomic Encyclopedia of Archaeal and Bacterial Type Strains, Phase II (KMG-II): from individual species to whole genera.</title>
        <authorList>
            <person name="Goeker M."/>
        </authorList>
    </citation>
    <scope>NUCLEOTIDE SEQUENCE [LARGE SCALE GENOMIC DNA]</scope>
    <source>
        <strain evidence="2 3">DSM 45791</strain>
    </source>
</reference>
<dbReference type="InterPro" id="IPR000834">
    <property type="entry name" value="Peptidase_M14"/>
</dbReference>
<accession>A0A3E0I5U1</accession>
<sequence length="430" mass="47362">MIPTVDQVLSEVEKLAADLPEICRTRRIGTSRLGEPLRLLSVGHGARNALVVGCPHPNEPIGLRTVLDLAARVAANPELREGIDLSWHFVPCIDPDGTRLNEGWFDGPLTIRGYHENFYRPAREDQPEWTFPVLDERAFFDRMLPETQALARVIDELRPSFQYSLHNADFGGVHFILNGCLPGMADDLGRVAAEQEVPLSLGPMDTLGWETAGPAVYLMPSAQSLLQAPESVRHGASSAHYAQRYGTTTLITEVPFWRDARADDVSDAGGSYGDTLRHAAAELRDDVDVLSEMYQRMRPRLVVPSPMRKSIVDQLATASASAAVNEMMAERTPERQATVAEAFAAATVVHMLRLRASGMMRRHLAVEHAAGNQPPSFRAVKRRLDELFDGWCAAAESDLSQDPYPVRRLVSVQTEAALAVVSRLVGQRCA</sequence>